<gene>
    <name evidence="1" type="ORF">Fmac_003060</name>
</gene>
<comment type="caution">
    <text evidence="1">The sequence shown here is derived from an EMBL/GenBank/DDBJ whole genome shotgun (WGS) entry which is preliminary data.</text>
</comment>
<keyword evidence="2" id="KW-1185">Reference proteome</keyword>
<organism evidence="1 2">
    <name type="scientific">Flemingia macrophylla</name>
    <dbReference type="NCBI Taxonomy" id="520843"/>
    <lineage>
        <taxon>Eukaryota</taxon>
        <taxon>Viridiplantae</taxon>
        <taxon>Streptophyta</taxon>
        <taxon>Embryophyta</taxon>
        <taxon>Tracheophyta</taxon>
        <taxon>Spermatophyta</taxon>
        <taxon>Magnoliopsida</taxon>
        <taxon>eudicotyledons</taxon>
        <taxon>Gunneridae</taxon>
        <taxon>Pentapetalae</taxon>
        <taxon>rosids</taxon>
        <taxon>fabids</taxon>
        <taxon>Fabales</taxon>
        <taxon>Fabaceae</taxon>
        <taxon>Papilionoideae</taxon>
        <taxon>50 kb inversion clade</taxon>
        <taxon>NPAAA clade</taxon>
        <taxon>indigoferoid/millettioid clade</taxon>
        <taxon>Phaseoleae</taxon>
        <taxon>Flemingia</taxon>
    </lineage>
</organism>
<dbReference type="EMBL" id="JBGMDY010000001">
    <property type="protein sequence ID" value="KAL2349060.1"/>
    <property type="molecule type" value="Genomic_DNA"/>
</dbReference>
<accession>A0ABD1NLR5</accession>
<reference evidence="1 2" key="1">
    <citation type="submission" date="2024-08" db="EMBL/GenBank/DDBJ databases">
        <title>Insights into the chromosomal genome structure of Flemingia macrophylla.</title>
        <authorList>
            <person name="Ding Y."/>
            <person name="Zhao Y."/>
            <person name="Bi W."/>
            <person name="Wu M."/>
            <person name="Zhao G."/>
            <person name="Gong Y."/>
            <person name="Li W."/>
            <person name="Zhang P."/>
        </authorList>
    </citation>
    <scope>NUCLEOTIDE SEQUENCE [LARGE SCALE GENOMIC DNA]</scope>
    <source>
        <strain evidence="1">DYQJB</strain>
        <tissue evidence="1">Leaf</tissue>
    </source>
</reference>
<protein>
    <submittedName>
        <fullName evidence="1">Uncharacterized protein</fullName>
    </submittedName>
</protein>
<name>A0ABD1NLR5_9FABA</name>
<dbReference type="AlphaFoldDB" id="A0ABD1NLR5"/>
<evidence type="ECO:0000313" key="1">
    <source>
        <dbReference type="EMBL" id="KAL2349060.1"/>
    </source>
</evidence>
<evidence type="ECO:0000313" key="2">
    <source>
        <dbReference type="Proteomes" id="UP001603857"/>
    </source>
</evidence>
<proteinExistence type="predicted"/>
<sequence length="50" mass="5798">MYKKICNYVEMFGHASVMRFSKSNPKLSDVAIVLEIVFSNLRNKKNVMES</sequence>
<dbReference type="Proteomes" id="UP001603857">
    <property type="component" value="Unassembled WGS sequence"/>
</dbReference>